<feature type="region of interest" description="Disordered" evidence="1">
    <location>
        <begin position="23"/>
        <end position="50"/>
    </location>
</feature>
<organism evidence="2 3">
    <name type="scientific">Lepidopterella palustris CBS 459.81</name>
    <dbReference type="NCBI Taxonomy" id="1314670"/>
    <lineage>
        <taxon>Eukaryota</taxon>
        <taxon>Fungi</taxon>
        <taxon>Dikarya</taxon>
        <taxon>Ascomycota</taxon>
        <taxon>Pezizomycotina</taxon>
        <taxon>Dothideomycetes</taxon>
        <taxon>Pleosporomycetidae</taxon>
        <taxon>Mytilinidiales</taxon>
        <taxon>Argynnaceae</taxon>
        <taxon>Lepidopterella</taxon>
    </lineage>
</organism>
<evidence type="ECO:0000313" key="2">
    <source>
        <dbReference type="EMBL" id="OCK75888.1"/>
    </source>
</evidence>
<dbReference type="AlphaFoldDB" id="A0A8E2JB21"/>
<gene>
    <name evidence="2" type="ORF">K432DRAFT_385859</name>
</gene>
<protein>
    <submittedName>
        <fullName evidence="2">Uncharacterized protein</fullName>
    </submittedName>
</protein>
<dbReference type="EMBL" id="KV745264">
    <property type="protein sequence ID" value="OCK75888.1"/>
    <property type="molecule type" value="Genomic_DNA"/>
</dbReference>
<accession>A0A8E2JB21</accession>
<dbReference type="Proteomes" id="UP000250266">
    <property type="component" value="Unassembled WGS sequence"/>
</dbReference>
<name>A0A8E2JB21_9PEZI</name>
<proteinExistence type="predicted"/>
<keyword evidence="3" id="KW-1185">Reference proteome</keyword>
<reference evidence="2 3" key="1">
    <citation type="journal article" date="2016" name="Nat. Commun.">
        <title>Ectomycorrhizal ecology is imprinted in the genome of the dominant symbiotic fungus Cenococcum geophilum.</title>
        <authorList>
            <consortium name="DOE Joint Genome Institute"/>
            <person name="Peter M."/>
            <person name="Kohler A."/>
            <person name="Ohm R.A."/>
            <person name="Kuo A."/>
            <person name="Krutzmann J."/>
            <person name="Morin E."/>
            <person name="Arend M."/>
            <person name="Barry K.W."/>
            <person name="Binder M."/>
            <person name="Choi C."/>
            <person name="Clum A."/>
            <person name="Copeland A."/>
            <person name="Grisel N."/>
            <person name="Haridas S."/>
            <person name="Kipfer T."/>
            <person name="LaButti K."/>
            <person name="Lindquist E."/>
            <person name="Lipzen A."/>
            <person name="Maire R."/>
            <person name="Meier B."/>
            <person name="Mihaltcheva S."/>
            <person name="Molinier V."/>
            <person name="Murat C."/>
            <person name="Poggeler S."/>
            <person name="Quandt C.A."/>
            <person name="Sperisen C."/>
            <person name="Tritt A."/>
            <person name="Tisserant E."/>
            <person name="Crous P.W."/>
            <person name="Henrissat B."/>
            <person name="Nehls U."/>
            <person name="Egli S."/>
            <person name="Spatafora J.W."/>
            <person name="Grigoriev I.V."/>
            <person name="Martin F.M."/>
        </authorList>
    </citation>
    <scope>NUCLEOTIDE SEQUENCE [LARGE SCALE GENOMIC DNA]</scope>
    <source>
        <strain evidence="2 3">CBS 459.81</strain>
    </source>
</reference>
<sequence length="64" mass="6874">MVKPKPNFADQYLSTAELTPVSMQNPILDPPPSAGIQPANPDFPSTGEVHRHPCAGDLECRMGT</sequence>
<evidence type="ECO:0000256" key="1">
    <source>
        <dbReference type="SAM" id="MobiDB-lite"/>
    </source>
</evidence>
<evidence type="ECO:0000313" key="3">
    <source>
        <dbReference type="Proteomes" id="UP000250266"/>
    </source>
</evidence>